<sequence>MSEATTTCDQCGIEIPTEEEQITIYPETYCFDCFDGDCARCGVDISDADDRVQKFDDYFCTECAERLCYNCGKHIEDLDNRNVIRGLVRCNQCKWHMLGNLCCGCGTDISNSTQKVAAGGTHRYCADCKKDLPDDVEIEEYPFDFESPNDNNEEQDAPF</sequence>
<evidence type="ECO:0000313" key="2">
    <source>
        <dbReference type="Proteomes" id="UP001595898"/>
    </source>
</evidence>
<dbReference type="Gene3D" id="2.10.110.10">
    <property type="entry name" value="Cysteine Rich Protein"/>
    <property type="match status" value="1"/>
</dbReference>
<proteinExistence type="predicted"/>
<gene>
    <name evidence="1" type="ORF">ACFO5R_02530</name>
</gene>
<evidence type="ECO:0000313" key="1">
    <source>
        <dbReference type="EMBL" id="MFC4540803.1"/>
    </source>
</evidence>
<dbReference type="AlphaFoldDB" id="A0ABD5PKD2"/>
<accession>A0ABD5PKD2</accession>
<organism evidence="1 2">
    <name type="scientific">Halosolutus amylolyticus</name>
    <dbReference type="NCBI Taxonomy" id="2932267"/>
    <lineage>
        <taxon>Archaea</taxon>
        <taxon>Methanobacteriati</taxon>
        <taxon>Methanobacteriota</taxon>
        <taxon>Stenosarchaea group</taxon>
        <taxon>Halobacteria</taxon>
        <taxon>Halobacteriales</taxon>
        <taxon>Natrialbaceae</taxon>
        <taxon>Halosolutus</taxon>
    </lineage>
</organism>
<dbReference type="RefSeq" id="WP_250138963.1">
    <property type="nucleotide sequence ID" value="NZ_JALIQP010000001.1"/>
</dbReference>
<protein>
    <submittedName>
        <fullName evidence="1">Uncharacterized protein</fullName>
    </submittedName>
</protein>
<reference evidence="1 2" key="1">
    <citation type="journal article" date="2019" name="Int. J. Syst. Evol. Microbiol.">
        <title>The Global Catalogue of Microorganisms (GCM) 10K type strain sequencing project: providing services to taxonomists for standard genome sequencing and annotation.</title>
        <authorList>
            <consortium name="The Broad Institute Genomics Platform"/>
            <consortium name="The Broad Institute Genome Sequencing Center for Infectious Disease"/>
            <person name="Wu L."/>
            <person name="Ma J."/>
        </authorList>
    </citation>
    <scope>NUCLEOTIDE SEQUENCE [LARGE SCALE GENOMIC DNA]</scope>
    <source>
        <strain evidence="1 2">WLHS5</strain>
    </source>
</reference>
<name>A0ABD5PKD2_9EURY</name>
<dbReference type="Proteomes" id="UP001595898">
    <property type="component" value="Unassembled WGS sequence"/>
</dbReference>
<dbReference type="EMBL" id="JBHSFA010000002">
    <property type="protein sequence ID" value="MFC4540803.1"/>
    <property type="molecule type" value="Genomic_DNA"/>
</dbReference>
<comment type="caution">
    <text evidence="1">The sequence shown here is derived from an EMBL/GenBank/DDBJ whole genome shotgun (WGS) entry which is preliminary data.</text>
</comment>
<keyword evidence="2" id="KW-1185">Reference proteome</keyword>